<organism evidence="1 2">
    <name type="scientific">Miniphocaeibacter halophilus</name>
    <dbReference type="NCBI Taxonomy" id="2931922"/>
    <lineage>
        <taxon>Bacteria</taxon>
        <taxon>Bacillati</taxon>
        <taxon>Bacillota</taxon>
        <taxon>Tissierellia</taxon>
        <taxon>Tissierellales</taxon>
        <taxon>Peptoniphilaceae</taxon>
        <taxon>Miniphocaeibacter</taxon>
    </lineage>
</organism>
<gene>
    <name evidence="1" type="ORF">JFY71_02365</name>
</gene>
<accession>A0AC61MYP2</accession>
<dbReference type="Proteomes" id="UP000595814">
    <property type="component" value="Chromosome"/>
</dbReference>
<evidence type="ECO:0000313" key="1">
    <source>
        <dbReference type="EMBL" id="QQK08404.1"/>
    </source>
</evidence>
<dbReference type="EMBL" id="CP066744">
    <property type="protein sequence ID" value="QQK08404.1"/>
    <property type="molecule type" value="Genomic_DNA"/>
</dbReference>
<proteinExistence type="predicted"/>
<protein>
    <submittedName>
        <fullName evidence="1">ABC transporter permease</fullName>
    </submittedName>
</protein>
<reference evidence="1 2" key="1">
    <citation type="journal article" date="2022" name="Int. J. Syst. Evol. Microbiol.">
        <title>Miniphocaeibacter halophilus sp. nov., an ammonium-tolerant acetate-producing bacterium isolated from a biogas system.</title>
        <authorList>
            <person name="Schnurer A."/>
            <person name="Singh A."/>
            <person name="Bi S."/>
            <person name="Qiao W."/>
            <person name="Westerholm M."/>
        </authorList>
    </citation>
    <scope>NUCLEOTIDE SEQUENCE [LARGE SCALE GENOMIC DNA]</scope>
    <source>
        <strain evidence="1 2">AMB_01</strain>
    </source>
</reference>
<evidence type="ECO:0000313" key="2">
    <source>
        <dbReference type="Proteomes" id="UP000595814"/>
    </source>
</evidence>
<name>A0AC61MYP2_9FIRM</name>
<keyword evidence="2" id="KW-1185">Reference proteome</keyword>
<sequence>MKKKDKIEIKEVLKSQRLVATIALIAIYLFFYIKSVPFRSSTTTASIFDSSYYLGFLAIGVTFAIATGGFDLSMGTSMICSALIAGYITQKYNLPMIICLLMILAIATFFGAFNGFLITKLHISSFVATLVTQMITTGLGSIVTNVQTINYPLRGAEGGWYKSIFKLDSGFPVGIIVMLTIALFMAIILRKTKFGRYILAIGSNKEAARLSGINVVKYEFLAYVLCGFFVGLGAIAYVATYTTVMPGNGGGFEFEAIAAAVIGGTSLAGGSASIVGTIIGLFIMTILKVGLPFIGFQPHYQTFITGFVILLAVYLDIYKRRKNNQ</sequence>